<gene>
    <name evidence="2" type="ORF">KCG46_08185</name>
</gene>
<organism evidence="2 3">
    <name type="scientific">Erythrobacter crassostreae</name>
    <dbReference type="NCBI Taxonomy" id="2828328"/>
    <lineage>
        <taxon>Bacteria</taxon>
        <taxon>Pseudomonadati</taxon>
        <taxon>Pseudomonadota</taxon>
        <taxon>Alphaproteobacteria</taxon>
        <taxon>Sphingomonadales</taxon>
        <taxon>Erythrobacteraceae</taxon>
        <taxon>Erythrobacter/Porphyrobacter group</taxon>
        <taxon>Erythrobacter</taxon>
    </lineage>
</organism>
<name>A0A9X1F665_9SPHN</name>
<evidence type="ECO:0000259" key="1">
    <source>
        <dbReference type="Pfam" id="PF22599"/>
    </source>
</evidence>
<dbReference type="EMBL" id="JAGSPC010000001">
    <property type="protein sequence ID" value="MBV7259550.1"/>
    <property type="molecule type" value="Genomic_DNA"/>
</dbReference>
<dbReference type="AlphaFoldDB" id="A0A9X1F665"/>
<protein>
    <recommendedName>
        <fullName evidence="1">SecDF P1 head subdomain domain-containing protein</fullName>
    </recommendedName>
</protein>
<accession>A0A9X1F665</accession>
<dbReference type="InterPro" id="IPR054384">
    <property type="entry name" value="SecDF_P1_head"/>
</dbReference>
<comment type="caution">
    <text evidence="2">The sequence shown here is derived from an EMBL/GenBank/DDBJ whole genome shotgun (WGS) entry which is preliminary data.</text>
</comment>
<sequence>MNAFFLFALAALAEPAAPPAELVRFLVQDEETGKQTSEFVLCSPRVYVAQIDPDEYSGEMVLNIELGEKGKVWLAETSAKNVGQKMQIIIGDETVSSPVINEPITGGMLVLTGLTLSESKRVQEAMLRPCKTMEASSE</sequence>
<keyword evidence="3" id="KW-1185">Reference proteome</keyword>
<evidence type="ECO:0000313" key="2">
    <source>
        <dbReference type="EMBL" id="MBV7259550.1"/>
    </source>
</evidence>
<dbReference type="Proteomes" id="UP001138681">
    <property type="component" value="Unassembled WGS sequence"/>
</dbReference>
<reference evidence="2" key="1">
    <citation type="submission" date="2021-04" db="EMBL/GenBank/DDBJ databases">
        <authorList>
            <person name="Pira H."/>
            <person name="Risdian C."/>
            <person name="Wink J."/>
        </authorList>
    </citation>
    <scope>NUCLEOTIDE SEQUENCE</scope>
    <source>
        <strain evidence="2">WH158</strain>
    </source>
</reference>
<proteinExistence type="predicted"/>
<dbReference type="RefSeq" id="WP_218404764.1">
    <property type="nucleotide sequence ID" value="NZ_JAGSPC010000001.1"/>
</dbReference>
<evidence type="ECO:0000313" key="3">
    <source>
        <dbReference type="Proteomes" id="UP001138681"/>
    </source>
</evidence>
<dbReference type="Pfam" id="PF22599">
    <property type="entry name" value="SecDF_P1_head"/>
    <property type="match status" value="1"/>
</dbReference>
<feature type="domain" description="SecDF P1 head subdomain" evidence="1">
    <location>
        <begin position="39"/>
        <end position="120"/>
    </location>
</feature>